<name>A0ABY9E5W9_9GAMM</name>
<feature type="domain" description="Bro-N" evidence="1">
    <location>
        <begin position="1"/>
        <end position="104"/>
    </location>
</feature>
<dbReference type="PANTHER" id="PTHR36180:SF2">
    <property type="entry name" value="BRO FAMILY PROTEIN"/>
    <property type="match status" value="1"/>
</dbReference>
<accession>A0ABY9E5W9</accession>
<dbReference type="SMART" id="SM01040">
    <property type="entry name" value="Bro-N"/>
    <property type="match status" value="1"/>
</dbReference>
<gene>
    <name evidence="2" type="ORF">M8T91_10780</name>
</gene>
<evidence type="ECO:0000313" key="2">
    <source>
        <dbReference type="EMBL" id="WKD48414.1"/>
    </source>
</evidence>
<dbReference type="Pfam" id="PF02498">
    <property type="entry name" value="Bro-N"/>
    <property type="match status" value="1"/>
</dbReference>
<dbReference type="PROSITE" id="PS51750">
    <property type="entry name" value="BRO_N"/>
    <property type="match status" value="1"/>
</dbReference>
<dbReference type="EMBL" id="CP098023">
    <property type="protein sequence ID" value="WKD48414.1"/>
    <property type="molecule type" value="Genomic_DNA"/>
</dbReference>
<evidence type="ECO:0000313" key="3">
    <source>
        <dbReference type="Proteomes" id="UP001321520"/>
    </source>
</evidence>
<organism evidence="2 3">
    <name type="scientific">Microbulbifer spongiae</name>
    <dbReference type="NCBI Taxonomy" id="2944933"/>
    <lineage>
        <taxon>Bacteria</taxon>
        <taxon>Pseudomonadati</taxon>
        <taxon>Pseudomonadota</taxon>
        <taxon>Gammaproteobacteria</taxon>
        <taxon>Cellvibrionales</taxon>
        <taxon>Microbulbiferaceae</taxon>
        <taxon>Microbulbifer</taxon>
    </lineage>
</organism>
<evidence type="ECO:0000259" key="1">
    <source>
        <dbReference type="PROSITE" id="PS51750"/>
    </source>
</evidence>
<reference evidence="2 3" key="1">
    <citation type="submission" date="2022-05" db="EMBL/GenBank/DDBJ databases">
        <title>Microbulbifer sp. nov., isolated from sponge.</title>
        <authorList>
            <person name="Gao L."/>
        </authorList>
    </citation>
    <scope>NUCLEOTIDE SEQUENCE [LARGE SCALE GENOMIC DNA]</scope>
    <source>
        <strain evidence="2 3">MI-G</strain>
    </source>
</reference>
<dbReference type="Proteomes" id="UP001321520">
    <property type="component" value="Chromosome"/>
</dbReference>
<proteinExistence type="predicted"/>
<protein>
    <recommendedName>
        <fullName evidence="1">Bro-N domain-containing protein</fullName>
    </recommendedName>
</protein>
<dbReference type="PANTHER" id="PTHR36180">
    <property type="entry name" value="DNA-BINDING PROTEIN-RELATED-RELATED"/>
    <property type="match status" value="1"/>
</dbReference>
<keyword evidence="3" id="KW-1185">Reference proteome</keyword>
<sequence length="203" mass="23513">MGKEFYLVADVQLLCSPHFYNLELLVAFLNCIKFVQGTRYSKPENAIKRHCKHQTTTPKQGGGFLTLIPESDLYRLVFRSKLKSAEKFADWVFEEVLPAIRKTGYYSQGKYHYPLETAKPRIMPLEYQAWLTHDAMLDEGYNRPLEQLLVELRADGHEIAETAQEYKALYLLVNTGRLLLNEVRNIAGVGLSRELNSYFWPSF</sequence>
<dbReference type="InterPro" id="IPR003497">
    <property type="entry name" value="BRO_N_domain"/>
</dbReference>